<proteinExistence type="predicted"/>
<name>A0A8S5TP07_9CAUD</name>
<sequence>MSNFCGSLHSRNYPRVVISIVGFKRAPASPTN</sequence>
<protein>
    <submittedName>
        <fullName evidence="1">Uncharacterized protein</fullName>
    </submittedName>
</protein>
<reference evidence="1" key="1">
    <citation type="journal article" date="2021" name="Proc. Natl. Acad. Sci. U.S.A.">
        <title>A Catalog of Tens of Thousands of Viruses from Human Metagenomes Reveals Hidden Associations with Chronic Diseases.</title>
        <authorList>
            <person name="Tisza M.J."/>
            <person name="Buck C.B."/>
        </authorList>
    </citation>
    <scope>NUCLEOTIDE SEQUENCE</scope>
    <source>
        <strain evidence="1">CttqT1</strain>
    </source>
</reference>
<evidence type="ECO:0000313" key="1">
    <source>
        <dbReference type="EMBL" id="DAF64873.1"/>
    </source>
</evidence>
<organism evidence="1">
    <name type="scientific">Siphoviridae sp. cttqT1</name>
    <dbReference type="NCBI Taxonomy" id="2827961"/>
    <lineage>
        <taxon>Viruses</taxon>
        <taxon>Duplodnaviria</taxon>
        <taxon>Heunggongvirae</taxon>
        <taxon>Uroviricota</taxon>
        <taxon>Caudoviricetes</taxon>
    </lineage>
</organism>
<accession>A0A8S5TP07</accession>
<dbReference type="EMBL" id="BK032869">
    <property type="protein sequence ID" value="DAF64873.1"/>
    <property type="molecule type" value="Genomic_DNA"/>
</dbReference>